<sequence length="158" mass="18271">MSEKKTKNFHSAITSLKYAIARPSYADANALFDCKRYGRKSPFKICFPEHGIEVDVILTYRHSTIFSLPDNREYYFEMNDIYLVSEGGKIACKVYSDYGTRFWIDGPHWKFIEGVVIPEINKKHSDLLASRTAAAKKKLEDEQTKTAEDISVWANRYI</sequence>
<evidence type="ECO:0000313" key="1">
    <source>
        <dbReference type="EMBL" id="CAB4196657.1"/>
    </source>
</evidence>
<name>A0A6J5RQV3_9CAUD</name>
<dbReference type="EMBL" id="LR797252">
    <property type="protein sequence ID" value="CAB4196657.1"/>
    <property type="molecule type" value="Genomic_DNA"/>
</dbReference>
<accession>A0A6J5RQV3</accession>
<gene>
    <name evidence="1" type="ORF">UFOVP1290_177</name>
</gene>
<reference evidence="1" key="1">
    <citation type="submission" date="2020-05" db="EMBL/GenBank/DDBJ databases">
        <authorList>
            <person name="Chiriac C."/>
            <person name="Salcher M."/>
            <person name="Ghai R."/>
            <person name="Kavagutti S V."/>
        </authorList>
    </citation>
    <scope>NUCLEOTIDE SEQUENCE</scope>
</reference>
<organism evidence="1">
    <name type="scientific">uncultured Caudovirales phage</name>
    <dbReference type="NCBI Taxonomy" id="2100421"/>
    <lineage>
        <taxon>Viruses</taxon>
        <taxon>Duplodnaviria</taxon>
        <taxon>Heunggongvirae</taxon>
        <taxon>Uroviricota</taxon>
        <taxon>Caudoviricetes</taxon>
        <taxon>Peduoviridae</taxon>
        <taxon>Maltschvirus</taxon>
        <taxon>Maltschvirus maltsch</taxon>
    </lineage>
</organism>
<protein>
    <submittedName>
        <fullName evidence="1">Uncharacterized protein</fullName>
    </submittedName>
</protein>
<proteinExistence type="predicted"/>